<dbReference type="Pfam" id="PF03992">
    <property type="entry name" value="ABM"/>
    <property type="match status" value="1"/>
</dbReference>
<evidence type="ECO:0000313" key="4">
    <source>
        <dbReference type="Proteomes" id="UP001059934"/>
    </source>
</evidence>
<evidence type="ECO:0000259" key="2">
    <source>
        <dbReference type="Pfam" id="PF03992"/>
    </source>
</evidence>
<dbReference type="EMBL" id="CP103416">
    <property type="protein sequence ID" value="UVW35409.1"/>
    <property type="molecule type" value="Genomic_DNA"/>
</dbReference>
<proteinExistence type="predicted"/>
<keyword evidence="4" id="KW-1185">Reference proteome</keyword>
<accession>A0ABY5TNK5</accession>
<dbReference type="Proteomes" id="UP001059934">
    <property type="component" value="Chromosome"/>
</dbReference>
<dbReference type="PANTHER" id="PTHR40057">
    <property type="entry name" value="SLR1162 PROTEIN"/>
    <property type="match status" value="1"/>
</dbReference>
<reference evidence="3" key="1">
    <citation type="submission" date="2022-08" db="EMBL/GenBank/DDBJ databases">
        <title>Catabolic pathway analysis in culturable SAR92 clade bacteria reveals their overlooked roles in DMSP degradation in coastal seas.</title>
        <authorList>
            <person name="He X."/>
            <person name="Zhang X."/>
            <person name="Zhang Y."/>
        </authorList>
    </citation>
    <scope>NUCLEOTIDE SEQUENCE</scope>
    <source>
        <strain evidence="3">H455</strain>
    </source>
</reference>
<dbReference type="PANTHER" id="PTHR40057:SF1">
    <property type="entry name" value="SLR1162 PROTEIN"/>
    <property type="match status" value="1"/>
</dbReference>
<protein>
    <submittedName>
        <fullName evidence="3">Antibiotic biosynthesis monooxygenase</fullName>
    </submittedName>
</protein>
<gene>
    <name evidence="3" type="ORF">NYF23_02080</name>
</gene>
<keyword evidence="3" id="KW-0560">Oxidoreductase</keyword>
<sequence length="201" mass="22709">MTIIDSQLDSTASQGDAVVENAITNNYVTVSVSRDVVAGREADYEAWISGITTESSRFGGHLGVNVIRPSLGSRRYTIIYRFDNMDHAKAWQQSSQRQIWMAKIDGMVEGEAKFKTATGLEVWFEFPQVASSKQPVKWRMSVVLIAVVYNLIIALNYVLAPWIGDWDIHSRTAVIVTMQVVLMTYLVMPRVTHYVKGWLYV</sequence>
<evidence type="ECO:0000256" key="1">
    <source>
        <dbReference type="SAM" id="Phobius"/>
    </source>
</evidence>
<evidence type="ECO:0000313" key="3">
    <source>
        <dbReference type="EMBL" id="UVW35409.1"/>
    </source>
</evidence>
<dbReference type="InterPro" id="IPR038762">
    <property type="entry name" value="ABM_predict"/>
</dbReference>
<feature type="transmembrane region" description="Helical" evidence="1">
    <location>
        <begin position="168"/>
        <end position="188"/>
    </location>
</feature>
<feature type="transmembrane region" description="Helical" evidence="1">
    <location>
        <begin position="142"/>
        <end position="162"/>
    </location>
</feature>
<dbReference type="SUPFAM" id="SSF54909">
    <property type="entry name" value="Dimeric alpha+beta barrel"/>
    <property type="match status" value="1"/>
</dbReference>
<dbReference type="InterPro" id="IPR011008">
    <property type="entry name" value="Dimeric_a/b-barrel"/>
</dbReference>
<name>A0ABY5TNK5_9GAMM</name>
<dbReference type="GO" id="GO:0004497">
    <property type="term" value="F:monooxygenase activity"/>
    <property type="evidence" value="ECO:0007669"/>
    <property type="project" value="UniProtKB-KW"/>
</dbReference>
<feature type="domain" description="ABM" evidence="2">
    <location>
        <begin position="29"/>
        <end position="101"/>
    </location>
</feature>
<dbReference type="Gene3D" id="3.30.70.100">
    <property type="match status" value="1"/>
</dbReference>
<keyword evidence="3" id="KW-0503">Monooxygenase</keyword>
<organism evidence="3 4">
    <name type="scientific">SAR92 clade bacterium H455</name>
    <dbReference type="NCBI Taxonomy" id="2974818"/>
    <lineage>
        <taxon>Bacteria</taxon>
        <taxon>Pseudomonadati</taxon>
        <taxon>Pseudomonadota</taxon>
        <taxon>Gammaproteobacteria</taxon>
        <taxon>Cellvibrionales</taxon>
        <taxon>Porticoccaceae</taxon>
        <taxon>SAR92 clade</taxon>
    </lineage>
</organism>
<dbReference type="InterPro" id="IPR007138">
    <property type="entry name" value="ABM_dom"/>
</dbReference>
<keyword evidence="1" id="KW-0472">Membrane</keyword>
<keyword evidence="1" id="KW-1133">Transmembrane helix</keyword>
<keyword evidence="1" id="KW-0812">Transmembrane</keyword>